<comment type="subcellular location">
    <subcellularLocation>
        <location evidence="1">Cell envelope</location>
    </subcellularLocation>
</comment>
<dbReference type="PANTHER" id="PTHR30036">
    <property type="entry name" value="D-XYLOSE-BINDING PERIPLASMIC PROTEIN"/>
    <property type="match status" value="1"/>
</dbReference>
<feature type="signal peptide" evidence="4">
    <location>
        <begin position="1"/>
        <end position="29"/>
    </location>
</feature>
<dbReference type="PROSITE" id="PS51257">
    <property type="entry name" value="PROKAR_LIPOPROTEIN"/>
    <property type="match status" value="1"/>
</dbReference>
<dbReference type="AlphaFoldDB" id="A0A143BV31"/>
<protein>
    <submittedName>
        <fullName evidence="6">Sugar ABC transporter substrate-binding protein</fullName>
    </submittedName>
</protein>
<evidence type="ECO:0000256" key="4">
    <source>
        <dbReference type="SAM" id="SignalP"/>
    </source>
</evidence>
<organism evidence="6 7">
    <name type="scientific">Streptomyces qaidamensis</name>
    <dbReference type="NCBI Taxonomy" id="1783515"/>
    <lineage>
        <taxon>Bacteria</taxon>
        <taxon>Bacillati</taxon>
        <taxon>Actinomycetota</taxon>
        <taxon>Actinomycetes</taxon>
        <taxon>Kitasatosporales</taxon>
        <taxon>Streptomycetaceae</taxon>
        <taxon>Streptomyces</taxon>
        <taxon>Streptomyces aurantiacus group</taxon>
    </lineage>
</organism>
<dbReference type="InterPro" id="IPR025997">
    <property type="entry name" value="SBP_2_dom"/>
</dbReference>
<dbReference type="GO" id="GO:0030246">
    <property type="term" value="F:carbohydrate binding"/>
    <property type="evidence" value="ECO:0007669"/>
    <property type="project" value="TreeGrafter"/>
</dbReference>
<dbReference type="Gene3D" id="3.40.50.2300">
    <property type="match status" value="2"/>
</dbReference>
<proteinExistence type="inferred from homology"/>
<dbReference type="EMBL" id="CP015098">
    <property type="protein sequence ID" value="AMW08972.1"/>
    <property type="molecule type" value="Genomic_DNA"/>
</dbReference>
<feature type="chain" id="PRO_5038915667" evidence="4">
    <location>
        <begin position="30"/>
        <end position="341"/>
    </location>
</feature>
<dbReference type="RefSeq" id="WP_062925434.1">
    <property type="nucleotide sequence ID" value="NZ_CP015098.1"/>
</dbReference>
<name>A0A143BV31_9ACTN</name>
<sequence>MNRSLPSRSRSRRFTILVAVAASTVLALAGCSSSSGGKKSEESAGGVSAGKATTPRMTIAMITHAVPGDTFWDTIRKGAQAAAAKDNVKLIYSADPSGGNQANLVQNAIDQKVDGIAVTLAKPDAMKETVAKAVRAGIPVVGFNSGVDDWKKQGLLQYFGQDETVAGEAIGKKLSSLGAKKVACVIQEQGQVALEARCAGVKKGFSGTTENLFVNGADTPSVKSTMTAKLKQDPSIDYVVTLAAPVALTATQAVSDSGSKAKVATFDLNKELVKAIQGGSIQIAVDQQPYLQGYLAVDSLWLYKNNGNYSGGGVAPVLTGPAFVDKSNVAAVATFAAKGTR</sequence>
<evidence type="ECO:0000313" key="6">
    <source>
        <dbReference type="EMBL" id="AMW08972.1"/>
    </source>
</evidence>
<comment type="similarity">
    <text evidence="2">Belongs to the bacterial solute-binding protein 2 family.</text>
</comment>
<dbReference type="InterPro" id="IPR050555">
    <property type="entry name" value="Bact_Solute-Bind_Prot2"/>
</dbReference>
<dbReference type="SUPFAM" id="SSF53822">
    <property type="entry name" value="Periplasmic binding protein-like I"/>
    <property type="match status" value="1"/>
</dbReference>
<evidence type="ECO:0000256" key="1">
    <source>
        <dbReference type="ARBA" id="ARBA00004196"/>
    </source>
</evidence>
<dbReference type="GO" id="GO:0030288">
    <property type="term" value="C:outer membrane-bounded periplasmic space"/>
    <property type="evidence" value="ECO:0007669"/>
    <property type="project" value="TreeGrafter"/>
</dbReference>
<dbReference type="CDD" id="cd06312">
    <property type="entry name" value="PBP1_ABC_sugar_binding-like"/>
    <property type="match status" value="1"/>
</dbReference>
<gene>
    <name evidence="6" type="ORF">A4E84_05365</name>
</gene>
<dbReference type="Pfam" id="PF13407">
    <property type="entry name" value="Peripla_BP_4"/>
    <property type="match status" value="1"/>
</dbReference>
<dbReference type="STRING" id="1783515.A4E84_05365"/>
<evidence type="ECO:0000313" key="7">
    <source>
        <dbReference type="Proteomes" id="UP000076096"/>
    </source>
</evidence>
<evidence type="ECO:0000256" key="3">
    <source>
        <dbReference type="SAM" id="MobiDB-lite"/>
    </source>
</evidence>
<reference evidence="7" key="1">
    <citation type="submission" date="2016-04" db="EMBL/GenBank/DDBJ databases">
        <authorList>
            <person name="Zhang B."/>
        </authorList>
    </citation>
    <scope>NUCLEOTIDE SEQUENCE [LARGE SCALE GENOMIC DNA]</scope>
    <source>
        <strain evidence="7">S10</strain>
    </source>
</reference>
<accession>A0A143BV31</accession>
<dbReference type="Proteomes" id="UP000076096">
    <property type="component" value="Chromosome"/>
</dbReference>
<dbReference type="PANTHER" id="PTHR30036:SF7">
    <property type="entry name" value="ABC TRANSPORTER PERIPLASMIC-BINDING PROTEIN YPHF"/>
    <property type="match status" value="1"/>
</dbReference>
<feature type="region of interest" description="Disordered" evidence="3">
    <location>
        <begin position="31"/>
        <end position="50"/>
    </location>
</feature>
<keyword evidence="7" id="KW-1185">Reference proteome</keyword>
<evidence type="ECO:0000259" key="5">
    <source>
        <dbReference type="Pfam" id="PF13407"/>
    </source>
</evidence>
<keyword evidence="4" id="KW-0732">Signal</keyword>
<feature type="domain" description="Periplasmic binding protein" evidence="5">
    <location>
        <begin position="60"/>
        <end position="303"/>
    </location>
</feature>
<dbReference type="InterPro" id="IPR028082">
    <property type="entry name" value="Peripla_BP_I"/>
</dbReference>
<dbReference type="KEGG" id="stsi:A4E84_05365"/>
<evidence type="ECO:0000256" key="2">
    <source>
        <dbReference type="ARBA" id="ARBA00007639"/>
    </source>
</evidence>